<dbReference type="PIRSF" id="PIRSF036389">
    <property type="entry name" value="IOR_B"/>
    <property type="match status" value="1"/>
</dbReference>
<dbReference type="InterPro" id="IPR008274">
    <property type="entry name" value="AldOxase/xan_DH_MoCoBD1"/>
</dbReference>
<dbReference type="InterPro" id="IPR046867">
    <property type="entry name" value="AldOxase/xan_DH_MoCoBD2"/>
</dbReference>
<dbReference type="SUPFAM" id="SSF56003">
    <property type="entry name" value="Molybdenum cofactor-binding domain"/>
    <property type="match status" value="2"/>
</dbReference>
<dbReference type="SMART" id="SM01008">
    <property type="entry name" value="Ald_Xan_dh_C"/>
    <property type="match status" value="1"/>
</dbReference>
<dbReference type="InterPro" id="IPR012368">
    <property type="entry name" value="OxRdtase_Mopterin-bd_su_IorB"/>
</dbReference>
<dbReference type="Gene3D" id="3.90.1170.50">
    <property type="entry name" value="Aldehyde oxidase/xanthine dehydrogenase, a/b hammerhead"/>
    <property type="match status" value="1"/>
</dbReference>
<comment type="caution">
    <text evidence="2">The sequence shown here is derived from an EMBL/GenBank/DDBJ whole genome shotgun (WGS) entry which is preliminary data.</text>
</comment>
<dbReference type="AlphaFoldDB" id="A0A927FIC4"/>
<name>A0A927FIC4_9BURK</name>
<dbReference type="InterPro" id="IPR000674">
    <property type="entry name" value="Ald_Oxase/Xan_DH_a/b"/>
</dbReference>
<dbReference type="InterPro" id="IPR052516">
    <property type="entry name" value="N-heterocyclic_Hydroxylase"/>
</dbReference>
<reference evidence="2" key="1">
    <citation type="submission" date="2020-09" db="EMBL/GenBank/DDBJ databases">
        <title>Genome seq and assembly of Limnohabitants sp.</title>
        <authorList>
            <person name="Chhetri G."/>
        </authorList>
    </citation>
    <scope>NUCLEOTIDE SEQUENCE</scope>
    <source>
        <strain evidence="2">JUR4</strain>
    </source>
</reference>
<dbReference type="Pfam" id="PF20256">
    <property type="entry name" value="MoCoBD_2"/>
    <property type="match status" value="2"/>
</dbReference>
<protein>
    <submittedName>
        <fullName evidence="2">Xanthine dehydrogenase family protein molybdopterin-binding subunit</fullName>
    </submittedName>
</protein>
<gene>
    <name evidence="2" type="ORF">IC609_11310</name>
</gene>
<dbReference type="PANTHER" id="PTHR47495:SF2">
    <property type="entry name" value="ALDEHYDE DEHYDROGENASE"/>
    <property type="match status" value="1"/>
</dbReference>
<dbReference type="RefSeq" id="WP_191819596.1">
    <property type="nucleotide sequence ID" value="NZ_JACYFT010000002.1"/>
</dbReference>
<dbReference type="PANTHER" id="PTHR47495">
    <property type="entry name" value="ALDEHYDE DEHYDROGENASE"/>
    <property type="match status" value="1"/>
</dbReference>
<evidence type="ECO:0000313" key="3">
    <source>
        <dbReference type="Proteomes" id="UP000647424"/>
    </source>
</evidence>
<sequence length="756" mass="80698">MKINRRYLLIAATLAAGGYVVGCSTDRQQLRNTRLPLAKGQIALNGWIKLGTDGIVTVVLSKAEMGQGIHTGLMMLVAEELDCAWDQIRTENAPIDKLYGNIAAMADGVPFRPDDQGPVARSMRWVVSGMMGQMGIMMTGGSSSTKDLWLPMREAAAVTRATLVQAVAQQWSVPASQISLQQGVFKGPAGQTATFANAVQWLGADPKPAEQFTLKTHADFQLIGKPMPRNDSAAKVDGSAMFGLDVKLPGMLHAAITMSPVLGGTVNTVDDTQAHAMPGVKGVLILPAAHGSSGGVAVVAEQYWQARKALQALKITYNDGPMAIMSSSDVQAQLAKAVKEDDGFGFWKAGDVQKALSGATTQLESQYSAPYLAHATMEPMNCTVLFDGNKATVWVPTQVPGLARQAAAKALGLKDEQVEMQLTYLGGGFGRRLEVDVVAQAATVAKSFRGRPVQLLWSREEDTQHDFYRPACVSRFEAGLDAQGRIAAWRNVSAGQAITPNFLPRNVGMPGMGPDKTTSEGSYDVAYEFPNVRVGHVTVDLPVPVGYWRSVGHSHQAFFKESFVDECAHAAKADSLTYRLDLLTQHPRQKAVLQLAASKAGWGQPLSPAPDGARKARGIALHESFGSVVAQVAEVSVDAQGAIRVHRVVCAIDCGMAVNPNTIAQQVESSVAYGLSAALYGRIDIEQGRVKQSNFHDYPALRMAECPVVETHIVASTAHPEGVGEPALPPIAPAVANAVFVLTGKRLRSLPLQLNV</sequence>
<dbReference type="EMBL" id="JACYFT010000002">
    <property type="protein sequence ID" value="MBD8051138.1"/>
    <property type="molecule type" value="Genomic_DNA"/>
</dbReference>
<dbReference type="GO" id="GO:0016491">
    <property type="term" value="F:oxidoreductase activity"/>
    <property type="evidence" value="ECO:0007669"/>
    <property type="project" value="InterPro"/>
</dbReference>
<evidence type="ECO:0000259" key="1">
    <source>
        <dbReference type="SMART" id="SM01008"/>
    </source>
</evidence>
<proteinExistence type="predicted"/>
<accession>A0A927FIC4</accession>
<feature type="domain" description="Aldehyde oxidase/xanthine dehydrogenase a/b hammerhead" evidence="1">
    <location>
        <begin position="237"/>
        <end position="321"/>
    </location>
</feature>
<evidence type="ECO:0000313" key="2">
    <source>
        <dbReference type="EMBL" id="MBD8051138.1"/>
    </source>
</evidence>
<organism evidence="2 3">
    <name type="scientific">Limnohabitans radicicola</name>
    <dbReference type="NCBI Taxonomy" id="2771427"/>
    <lineage>
        <taxon>Bacteria</taxon>
        <taxon>Pseudomonadati</taxon>
        <taxon>Pseudomonadota</taxon>
        <taxon>Betaproteobacteria</taxon>
        <taxon>Burkholderiales</taxon>
        <taxon>Comamonadaceae</taxon>
        <taxon>Limnohabitans</taxon>
    </lineage>
</organism>
<keyword evidence="3" id="KW-1185">Reference proteome</keyword>
<dbReference type="Pfam" id="PF02738">
    <property type="entry name" value="MoCoBD_1"/>
    <property type="match status" value="1"/>
</dbReference>
<dbReference type="InterPro" id="IPR037165">
    <property type="entry name" value="AldOxase/xan_DH_Mopterin-bd_sf"/>
</dbReference>
<dbReference type="Gene3D" id="3.30.365.10">
    <property type="entry name" value="Aldehyde oxidase/xanthine dehydrogenase, molybdopterin binding domain"/>
    <property type="match status" value="4"/>
</dbReference>
<dbReference type="Proteomes" id="UP000647424">
    <property type="component" value="Unassembled WGS sequence"/>
</dbReference>